<sequence length="98" mass="11161">MRRRSGSRGVALWDEREESLILSYSHARQGAKRISIPEPDTYSASRHSGRNSEELREFPEQIPAAAVITQKVSTANSREPRSSEENLHLPEERRESDS</sequence>
<evidence type="ECO:0000313" key="2">
    <source>
        <dbReference type="EMBL" id="RXN15898.1"/>
    </source>
</evidence>
<feature type="compositionally biased region" description="Basic and acidic residues" evidence="1">
    <location>
        <begin position="50"/>
        <end position="59"/>
    </location>
</feature>
<comment type="caution">
    <text evidence="2">The sequence shown here is derived from an EMBL/GenBank/DDBJ whole genome shotgun (WGS) entry which is preliminary data.</text>
</comment>
<organism evidence="2 3">
    <name type="scientific">Labeo rohita</name>
    <name type="common">Indian major carp</name>
    <name type="synonym">Cyprinus rohita</name>
    <dbReference type="NCBI Taxonomy" id="84645"/>
    <lineage>
        <taxon>Eukaryota</taxon>
        <taxon>Metazoa</taxon>
        <taxon>Chordata</taxon>
        <taxon>Craniata</taxon>
        <taxon>Vertebrata</taxon>
        <taxon>Euteleostomi</taxon>
        <taxon>Actinopterygii</taxon>
        <taxon>Neopterygii</taxon>
        <taxon>Teleostei</taxon>
        <taxon>Ostariophysi</taxon>
        <taxon>Cypriniformes</taxon>
        <taxon>Cyprinidae</taxon>
        <taxon>Labeoninae</taxon>
        <taxon>Labeonini</taxon>
        <taxon>Labeo</taxon>
    </lineage>
</organism>
<dbReference type="Proteomes" id="UP000290572">
    <property type="component" value="Unassembled WGS sequence"/>
</dbReference>
<name>A0A498M4V1_LABRO</name>
<evidence type="ECO:0000313" key="3">
    <source>
        <dbReference type="Proteomes" id="UP000290572"/>
    </source>
</evidence>
<evidence type="ECO:0000256" key="1">
    <source>
        <dbReference type="SAM" id="MobiDB-lite"/>
    </source>
</evidence>
<feature type="compositionally biased region" description="Basic and acidic residues" evidence="1">
    <location>
        <begin position="78"/>
        <end position="98"/>
    </location>
</feature>
<dbReference type="EMBL" id="QBIY01012822">
    <property type="protein sequence ID" value="RXN15898.1"/>
    <property type="molecule type" value="Genomic_DNA"/>
</dbReference>
<gene>
    <name evidence="2" type="ORF">ROHU_008599</name>
</gene>
<dbReference type="AlphaFoldDB" id="A0A498M4V1"/>
<accession>A0A498M4V1</accession>
<protein>
    <submittedName>
        <fullName evidence="2">Uncharacterized protein</fullName>
    </submittedName>
</protein>
<reference evidence="2 3" key="1">
    <citation type="submission" date="2018-03" db="EMBL/GenBank/DDBJ databases">
        <title>Draft genome sequence of Rohu Carp (Labeo rohita).</title>
        <authorList>
            <person name="Das P."/>
            <person name="Kushwaha B."/>
            <person name="Joshi C.G."/>
            <person name="Kumar D."/>
            <person name="Nagpure N.S."/>
            <person name="Sahoo L."/>
            <person name="Das S.P."/>
            <person name="Bit A."/>
            <person name="Patnaik S."/>
            <person name="Meher P.K."/>
            <person name="Jayasankar P."/>
            <person name="Koringa P.G."/>
            <person name="Patel N.V."/>
            <person name="Hinsu A.T."/>
            <person name="Kumar R."/>
            <person name="Pandey M."/>
            <person name="Agarwal S."/>
            <person name="Srivastava S."/>
            <person name="Singh M."/>
            <person name="Iquebal M.A."/>
            <person name="Jaiswal S."/>
            <person name="Angadi U.B."/>
            <person name="Kumar N."/>
            <person name="Raza M."/>
            <person name="Shah T.M."/>
            <person name="Rai A."/>
            <person name="Jena J.K."/>
        </authorList>
    </citation>
    <scope>NUCLEOTIDE SEQUENCE [LARGE SCALE GENOMIC DNA]</scope>
    <source>
        <strain evidence="2">DASCIFA01</strain>
        <tissue evidence="2">Testis</tissue>
    </source>
</reference>
<proteinExistence type="predicted"/>
<keyword evidence="3" id="KW-1185">Reference proteome</keyword>
<feature type="region of interest" description="Disordered" evidence="1">
    <location>
        <begin position="28"/>
        <end position="98"/>
    </location>
</feature>